<organism evidence="1 2">
    <name type="scientific">Aphis craccivora</name>
    <name type="common">Cowpea aphid</name>
    <dbReference type="NCBI Taxonomy" id="307492"/>
    <lineage>
        <taxon>Eukaryota</taxon>
        <taxon>Metazoa</taxon>
        <taxon>Ecdysozoa</taxon>
        <taxon>Arthropoda</taxon>
        <taxon>Hexapoda</taxon>
        <taxon>Insecta</taxon>
        <taxon>Pterygota</taxon>
        <taxon>Neoptera</taxon>
        <taxon>Paraneoptera</taxon>
        <taxon>Hemiptera</taxon>
        <taxon>Sternorrhyncha</taxon>
        <taxon>Aphidomorpha</taxon>
        <taxon>Aphidoidea</taxon>
        <taxon>Aphididae</taxon>
        <taxon>Aphidini</taxon>
        <taxon>Aphis</taxon>
        <taxon>Aphis</taxon>
    </lineage>
</organism>
<reference evidence="1 2" key="1">
    <citation type="submission" date="2019-08" db="EMBL/GenBank/DDBJ databases">
        <title>Whole genome of Aphis craccivora.</title>
        <authorList>
            <person name="Voronova N.V."/>
            <person name="Shulinski R.S."/>
            <person name="Bandarenka Y.V."/>
            <person name="Zhorov D.G."/>
            <person name="Warner D."/>
        </authorList>
    </citation>
    <scope>NUCLEOTIDE SEQUENCE [LARGE SCALE GENOMIC DNA]</scope>
    <source>
        <strain evidence="1">180601</strain>
        <tissue evidence="1">Whole Body</tissue>
    </source>
</reference>
<dbReference type="PANTHER" id="PTHR47642">
    <property type="entry name" value="ATP-DEPENDENT DNA HELICASE"/>
    <property type="match status" value="1"/>
</dbReference>
<keyword evidence="1" id="KW-0067">ATP-binding</keyword>
<keyword evidence="1" id="KW-0378">Hydrolase</keyword>
<protein>
    <submittedName>
        <fullName evidence="1">ATP-dependent DNA helicase PIF1-like</fullName>
    </submittedName>
</protein>
<dbReference type="InterPro" id="IPR051055">
    <property type="entry name" value="PIF1_helicase"/>
</dbReference>
<evidence type="ECO:0000313" key="2">
    <source>
        <dbReference type="Proteomes" id="UP000478052"/>
    </source>
</evidence>
<dbReference type="OrthoDB" id="6613084at2759"/>
<gene>
    <name evidence="1" type="ORF">FWK35_00019063</name>
</gene>
<evidence type="ECO:0000313" key="1">
    <source>
        <dbReference type="EMBL" id="KAF0752885.1"/>
    </source>
</evidence>
<dbReference type="GO" id="GO:0004386">
    <property type="term" value="F:helicase activity"/>
    <property type="evidence" value="ECO:0007669"/>
    <property type="project" value="UniProtKB-KW"/>
</dbReference>
<dbReference type="AlphaFoldDB" id="A0A6G0YBM5"/>
<keyword evidence="1" id="KW-0547">Nucleotide-binding</keyword>
<proteinExistence type="predicted"/>
<dbReference type="EMBL" id="VUJU01004903">
    <property type="protein sequence ID" value="KAF0752885.1"/>
    <property type="molecule type" value="Genomic_DNA"/>
</dbReference>
<name>A0A6G0YBM5_APHCR</name>
<keyword evidence="1" id="KW-0347">Helicase</keyword>
<dbReference type="SUPFAM" id="SSF52540">
    <property type="entry name" value="P-loop containing nucleoside triphosphate hydrolases"/>
    <property type="match status" value="1"/>
</dbReference>
<dbReference type="InterPro" id="IPR027417">
    <property type="entry name" value="P-loop_NTPase"/>
</dbReference>
<dbReference type="Proteomes" id="UP000478052">
    <property type="component" value="Unassembled WGS sequence"/>
</dbReference>
<dbReference type="PANTHER" id="PTHR47642:SF5">
    <property type="entry name" value="ATP-DEPENDENT DNA HELICASE"/>
    <property type="match status" value="1"/>
</dbReference>
<accession>A0A6G0YBM5</accession>
<keyword evidence="2" id="KW-1185">Reference proteome</keyword>
<comment type="caution">
    <text evidence="1">The sequence shown here is derived from an EMBL/GenBank/DDBJ whole genome shotgun (WGS) entry which is preliminary data.</text>
</comment>
<sequence>MNERQASACECAFRLCHLSLTESSRQWSINWQIFANIFKRYENRPREHAEYNFPAMCLMEFAMRFKQHYRKPRGEEEGEGNVDQDANDEVPVRQSWTIIKLIENSEITARNVTAAIQVPHFVAAVDPESFYYSLLLQYMSYSSEDELLRGFDSAKEAFKARENDLKQNCTMMDEFRQRDRQLENAFNQIHAYEILDANPADLLQEQEEFVEPIDNRMDDEQFNQALRAMNIGLQETLNLITRSRNQVNRCYGKSVVKVSALSGVAARLVRGSTLHSMLKLPVQKDGRIVQMSLLSGQYLQHMRLKWNDSRLRQLKSPEEMFGGINVLLFGDLVRLDTASEETTSFPQHGDTTFIDVLNALRIGELTTSNMSVLMSWVSTDTDGEFSAEKAMCIYPTNNSRFFGRCHRPLKNSIDTIISDDITKTGGLPRELELKWAGGFRRGQIYKQDIPDAMVDFGVDGIHLIKPKSIKFPTKFSYGTAERRMLLLILPWASTAHKMQGTTVDYAVVYLEQKLFVQGQAYVIISRVCSLDGLRIEELDASKITGKTSCKVDALDEIERMKNIN</sequence>